<dbReference type="Proteomes" id="UP000887565">
    <property type="component" value="Unplaced"/>
</dbReference>
<evidence type="ECO:0000313" key="1">
    <source>
        <dbReference type="Proteomes" id="UP000887565"/>
    </source>
</evidence>
<protein>
    <submittedName>
        <fullName evidence="2">Uncharacterized protein</fullName>
    </submittedName>
</protein>
<evidence type="ECO:0000313" key="2">
    <source>
        <dbReference type="WBParaSite" id="nRc.2.0.1.t23356-RA"/>
    </source>
</evidence>
<accession>A0A915JCJ6</accession>
<dbReference type="AlphaFoldDB" id="A0A915JCJ6"/>
<name>A0A915JCJ6_ROMCU</name>
<organism evidence="1 2">
    <name type="scientific">Romanomermis culicivorax</name>
    <name type="common">Nematode worm</name>
    <dbReference type="NCBI Taxonomy" id="13658"/>
    <lineage>
        <taxon>Eukaryota</taxon>
        <taxon>Metazoa</taxon>
        <taxon>Ecdysozoa</taxon>
        <taxon>Nematoda</taxon>
        <taxon>Enoplea</taxon>
        <taxon>Dorylaimia</taxon>
        <taxon>Mermithida</taxon>
        <taxon>Mermithoidea</taxon>
        <taxon>Mermithidae</taxon>
        <taxon>Romanomermis</taxon>
    </lineage>
</organism>
<reference evidence="2" key="1">
    <citation type="submission" date="2022-11" db="UniProtKB">
        <authorList>
            <consortium name="WormBaseParasite"/>
        </authorList>
    </citation>
    <scope>IDENTIFICATION</scope>
</reference>
<proteinExistence type="predicted"/>
<sequence length="81" mass="9444">APKASLSEKRAETDQIKISFLTHFDAKSRKIRLETVCQNLLLGEYRTRDTAPDPNSPMKDDHNTRMLQLNTRIQFFRDSVH</sequence>
<keyword evidence="1" id="KW-1185">Reference proteome</keyword>
<dbReference type="WBParaSite" id="nRc.2.0.1.t23356-RA">
    <property type="protein sequence ID" value="nRc.2.0.1.t23356-RA"/>
    <property type="gene ID" value="nRc.2.0.1.g23356"/>
</dbReference>